<organism evidence="7 8">
    <name type="scientific">Dispira parvispora</name>
    <dbReference type="NCBI Taxonomy" id="1520584"/>
    <lineage>
        <taxon>Eukaryota</taxon>
        <taxon>Fungi</taxon>
        <taxon>Fungi incertae sedis</taxon>
        <taxon>Zoopagomycota</taxon>
        <taxon>Kickxellomycotina</taxon>
        <taxon>Dimargaritomycetes</taxon>
        <taxon>Dimargaritales</taxon>
        <taxon>Dimargaritaceae</taxon>
        <taxon>Dispira</taxon>
    </lineage>
</organism>
<dbReference type="Proteomes" id="UP001150925">
    <property type="component" value="Unassembled WGS sequence"/>
</dbReference>
<dbReference type="PANTHER" id="PTHR33572:SF18">
    <property type="entry name" value="SPORE DEVELOPMENT REGULATOR VOSA"/>
    <property type="match status" value="1"/>
</dbReference>
<dbReference type="EMBL" id="JANBPY010002168">
    <property type="protein sequence ID" value="KAJ1956207.1"/>
    <property type="molecule type" value="Genomic_DNA"/>
</dbReference>
<feature type="region of interest" description="Disordered" evidence="5">
    <location>
        <begin position="568"/>
        <end position="600"/>
    </location>
</feature>
<dbReference type="GO" id="GO:0005634">
    <property type="term" value="C:nucleus"/>
    <property type="evidence" value="ECO:0007669"/>
    <property type="project" value="UniProtKB-SubCell"/>
</dbReference>
<feature type="compositionally biased region" description="Basic and acidic residues" evidence="5">
    <location>
        <begin position="392"/>
        <end position="408"/>
    </location>
</feature>
<accession>A0A9W8AMC9</accession>
<dbReference type="InterPro" id="IPR038491">
    <property type="entry name" value="Velvet_dom_sf"/>
</dbReference>
<feature type="compositionally biased region" description="Polar residues" evidence="5">
    <location>
        <begin position="690"/>
        <end position="704"/>
    </location>
</feature>
<evidence type="ECO:0000259" key="6">
    <source>
        <dbReference type="PROSITE" id="PS51821"/>
    </source>
</evidence>
<evidence type="ECO:0000313" key="8">
    <source>
        <dbReference type="Proteomes" id="UP001150925"/>
    </source>
</evidence>
<feature type="compositionally biased region" description="Polar residues" evidence="5">
    <location>
        <begin position="650"/>
        <end position="668"/>
    </location>
</feature>
<dbReference type="InterPro" id="IPR037525">
    <property type="entry name" value="Velvet_dom"/>
</dbReference>
<feature type="region of interest" description="Disordered" evidence="5">
    <location>
        <begin position="626"/>
        <end position="777"/>
    </location>
</feature>
<dbReference type="Gene3D" id="2.60.40.3960">
    <property type="entry name" value="Velvet domain"/>
    <property type="match status" value="1"/>
</dbReference>
<keyword evidence="2" id="KW-0805">Transcription regulation</keyword>
<dbReference type="PANTHER" id="PTHR33572">
    <property type="entry name" value="SPORE DEVELOPMENT REGULATOR VOSA"/>
    <property type="match status" value="1"/>
</dbReference>
<feature type="compositionally biased region" description="Polar residues" evidence="5">
    <location>
        <begin position="750"/>
        <end position="768"/>
    </location>
</feature>
<protein>
    <recommendedName>
        <fullName evidence="6">Velvet domain-containing protein</fullName>
    </recommendedName>
</protein>
<keyword evidence="8" id="KW-1185">Reference proteome</keyword>
<dbReference type="Pfam" id="PF11754">
    <property type="entry name" value="Velvet"/>
    <property type="match status" value="1"/>
</dbReference>
<comment type="subcellular location">
    <subcellularLocation>
        <location evidence="1">Nucleus</location>
    </subcellularLocation>
</comment>
<sequence>MFATLTTEDGRSEIHMLPDYQTHIIRGSVVSSIYYAKDTDNVEGAFFVFPDISIRVEGTYCLKFSLFEIVGNNVYFCQSVLSSPFTVYSAKKFPGMDPSTSLSQTFAKQGLKVRMRSENRRKKGTQRMRNSAGKNQPQSTPNSSPSTNHGAPSEEEGEQRDGRPSSGRYLASSSHSFALPYDGTSPISAAKTLDSTGGSYKSFGRDSYSWQYPAAGPVTHREGPSQSRSLSGPVPPSPSGYSPYPLQSGSGCFHPGGPSGPPSRFTEPSEGIPHSSTSWPLQSAKRASLANSPPQQPVTPSQGPRNWPLGSEHTCHPVPGTREVLYSSRVSDSHRTEHHLLPPTRDNHGYPGKHYRGHEEPYRPSHPMHVDYDLNAHPPRSPEQPQPWASKYHQEVLPKGEIYSKENQRPYPETGPHRFQPYPKRAASPTHHQRGGPTPSPRTLSSSSTYQYDHLRSKSGGDGGGDTYHHIGPGHSPSQCTIPPHSPVNRWGSREETLPTSKVTGPLPPPQVHGMGSAVLRRSSYPDNLRDLPSELPRTTDTSYTVSTVVPERPMLPSLSALDRHLANDVMPGRPPVRENPSGVGSTTYQYHTKGPDSQRLSLVSTPITASSSLTGVSSHLGYASMDSQKYPPSPYTARHPSYGGGDARSANSGGSHFSSNPSRVNPSPTHPADYHSTGQTRHSVYPRTASYQSPHGSSSTSQYGPPLPTPPILSPGVSGQESYLPPTSHLHSGHQATPPYASLRPPLPLSSTMAPSSSVYANHSQNFSPPPPATRM</sequence>
<dbReference type="OrthoDB" id="5599552at2759"/>
<feature type="compositionally biased region" description="Low complexity" evidence="5">
    <location>
        <begin position="239"/>
        <end position="251"/>
    </location>
</feature>
<comment type="caution">
    <text evidence="7">The sequence shown here is derived from an EMBL/GenBank/DDBJ whole genome shotgun (WGS) entry which is preliminary data.</text>
</comment>
<reference evidence="7" key="1">
    <citation type="submission" date="2022-07" db="EMBL/GenBank/DDBJ databases">
        <title>Phylogenomic reconstructions and comparative analyses of Kickxellomycotina fungi.</title>
        <authorList>
            <person name="Reynolds N.K."/>
            <person name="Stajich J.E."/>
            <person name="Barry K."/>
            <person name="Grigoriev I.V."/>
            <person name="Crous P."/>
            <person name="Smith M.E."/>
        </authorList>
    </citation>
    <scope>NUCLEOTIDE SEQUENCE</scope>
    <source>
        <strain evidence="7">RSA 1196</strain>
    </source>
</reference>
<dbReference type="InterPro" id="IPR021740">
    <property type="entry name" value="Velvet"/>
</dbReference>
<evidence type="ECO:0000256" key="3">
    <source>
        <dbReference type="ARBA" id="ARBA00023163"/>
    </source>
</evidence>
<feature type="compositionally biased region" description="Polar residues" evidence="5">
    <location>
        <begin position="289"/>
        <end position="304"/>
    </location>
</feature>
<evidence type="ECO:0000313" key="7">
    <source>
        <dbReference type="EMBL" id="KAJ1956207.1"/>
    </source>
</evidence>
<dbReference type="PROSITE" id="PS51821">
    <property type="entry name" value="VELVET"/>
    <property type="match status" value="1"/>
</dbReference>
<feature type="region of interest" description="Disordered" evidence="5">
    <location>
        <begin position="214"/>
        <end position="516"/>
    </location>
</feature>
<feature type="region of interest" description="Disordered" evidence="5">
    <location>
        <begin position="107"/>
        <end position="171"/>
    </location>
</feature>
<dbReference type="AlphaFoldDB" id="A0A9W8AMC9"/>
<feature type="compositionally biased region" description="Basic and acidic residues" evidence="5">
    <location>
        <begin position="357"/>
        <end position="374"/>
    </location>
</feature>
<evidence type="ECO:0000256" key="1">
    <source>
        <dbReference type="ARBA" id="ARBA00004123"/>
    </source>
</evidence>
<evidence type="ECO:0000256" key="2">
    <source>
        <dbReference type="ARBA" id="ARBA00023015"/>
    </source>
</evidence>
<feature type="compositionally biased region" description="Basic and acidic residues" evidence="5">
    <location>
        <begin position="331"/>
        <end position="348"/>
    </location>
</feature>
<feature type="compositionally biased region" description="Basic residues" evidence="5">
    <location>
        <begin position="111"/>
        <end position="126"/>
    </location>
</feature>
<keyword evidence="4" id="KW-0539">Nucleus</keyword>
<name>A0A9W8AMC9_9FUNG</name>
<feature type="compositionally biased region" description="Low complexity" evidence="5">
    <location>
        <begin position="135"/>
        <end position="148"/>
    </location>
</feature>
<evidence type="ECO:0000256" key="4">
    <source>
        <dbReference type="ARBA" id="ARBA00023242"/>
    </source>
</evidence>
<feature type="domain" description="Velvet" evidence="6">
    <location>
        <begin position="1"/>
        <end position="116"/>
    </location>
</feature>
<gene>
    <name evidence="7" type="ORF">IWQ62_005356</name>
</gene>
<evidence type="ECO:0000256" key="5">
    <source>
        <dbReference type="SAM" id="MobiDB-lite"/>
    </source>
</evidence>
<keyword evidence="3" id="KW-0804">Transcription</keyword>
<proteinExistence type="predicted"/>